<comment type="caution">
    <text evidence="1">The sequence shown here is derived from an EMBL/GenBank/DDBJ whole genome shotgun (WGS) entry which is preliminary data.</text>
</comment>
<evidence type="ECO:0000313" key="2">
    <source>
        <dbReference type="Proteomes" id="UP001271274"/>
    </source>
</evidence>
<keyword evidence="2" id="KW-1185">Reference proteome</keyword>
<proteinExistence type="predicted"/>
<dbReference type="Proteomes" id="UP001271274">
    <property type="component" value="Unassembled WGS sequence"/>
</dbReference>
<organism evidence="1 2">
    <name type="scientific">Streptomyces europaeiscabiei</name>
    <dbReference type="NCBI Taxonomy" id="146819"/>
    <lineage>
        <taxon>Bacteria</taxon>
        <taxon>Bacillati</taxon>
        <taxon>Actinomycetota</taxon>
        <taxon>Actinomycetes</taxon>
        <taxon>Kitasatosporales</taxon>
        <taxon>Streptomycetaceae</taxon>
        <taxon>Streptomyces</taxon>
    </lineage>
</organism>
<protein>
    <submittedName>
        <fullName evidence="1">Uncharacterized protein</fullName>
    </submittedName>
</protein>
<reference evidence="1 2" key="1">
    <citation type="journal article" date="2023" name="Microb. Genom.">
        <title>Mesoterricola silvestris gen. nov., sp. nov., Mesoterricola sediminis sp. nov., Geothrix oryzae sp. nov., Geothrix edaphica sp. nov., Geothrix rubra sp. nov., and Geothrix limicola sp. nov., six novel members of Acidobacteriota isolated from soils.</title>
        <authorList>
            <person name="Weisberg A.J."/>
            <person name="Pearce E."/>
            <person name="Kramer C.G."/>
            <person name="Chang J.H."/>
            <person name="Clarke C.R."/>
        </authorList>
    </citation>
    <scope>NUCLEOTIDE SEQUENCE [LARGE SCALE GENOMIC DNA]</scope>
    <source>
        <strain evidence="1 2">ID09-01A</strain>
    </source>
</reference>
<gene>
    <name evidence="1" type="ORF">PV662_39950</name>
</gene>
<dbReference type="EMBL" id="JARAYU010000021">
    <property type="protein sequence ID" value="MDX3705804.1"/>
    <property type="molecule type" value="Genomic_DNA"/>
</dbReference>
<dbReference type="RefSeq" id="WP_319063544.1">
    <property type="nucleotide sequence ID" value="NZ_JARAYT010000033.1"/>
</dbReference>
<name>A0ABU4NST7_9ACTN</name>
<accession>A0ABU4NST7</accession>
<evidence type="ECO:0000313" key="1">
    <source>
        <dbReference type="EMBL" id="MDX3705804.1"/>
    </source>
</evidence>
<sequence length="53" mass="5475">MKAPVPQLYTTLIQKAHAILCDASREVLRLYYNRAGGAGCGGMGPVSVGDAGP</sequence>